<keyword evidence="7" id="KW-1185">Reference proteome</keyword>
<feature type="transmembrane region" description="Helical" evidence="5">
    <location>
        <begin position="169"/>
        <end position="197"/>
    </location>
</feature>
<evidence type="ECO:0000256" key="3">
    <source>
        <dbReference type="ARBA" id="ARBA00022989"/>
    </source>
</evidence>
<organism evidence="6 7">
    <name type="scientific">Enterocloster hominis</name>
    <name type="common">ex Liu et al. 2021</name>
    <dbReference type="NCBI Taxonomy" id="2763663"/>
    <lineage>
        <taxon>Bacteria</taxon>
        <taxon>Bacillati</taxon>
        <taxon>Bacillota</taxon>
        <taxon>Clostridia</taxon>
        <taxon>Lachnospirales</taxon>
        <taxon>Lachnospiraceae</taxon>
        <taxon>Enterocloster</taxon>
    </lineage>
</organism>
<name>A0ABR7NPS5_9FIRM</name>
<feature type="transmembrane region" description="Helical" evidence="5">
    <location>
        <begin position="58"/>
        <end position="81"/>
    </location>
</feature>
<keyword evidence="2 5" id="KW-0812">Transmembrane</keyword>
<dbReference type="Proteomes" id="UP000647491">
    <property type="component" value="Unassembled WGS sequence"/>
</dbReference>
<feature type="transmembrane region" description="Helical" evidence="5">
    <location>
        <begin position="20"/>
        <end position="38"/>
    </location>
</feature>
<reference evidence="6 7" key="1">
    <citation type="submission" date="2020-08" db="EMBL/GenBank/DDBJ databases">
        <title>Genome public.</title>
        <authorList>
            <person name="Liu C."/>
            <person name="Sun Q."/>
        </authorList>
    </citation>
    <scope>NUCLEOTIDE SEQUENCE [LARGE SCALE GENOMIC DNA]</scope>
    <source>
        <strain evidence="6 7">BX10</strain>
    </source>
</reference>
<evidence type="ECO:0000313" key="7">
    <source>
        <dbReference type="Proteomes" id="UP000647491"/>
    </source>
</evidence>
<proteinExistence type="predicted"/>
<evidence type="ECO:0008006" key="8">
    <source>
        <dbReference type="Google" id="ProtNLM"/>
    </source>
</evidence>
<keyword evidence="4 5" id="KW-0472">Membrane</keyword>
<gene>
    <name evidence="6" type="ORF">H8708_02345</name>
</gene>
<feature type="transmembrane region" description="Helical" evidence="5">
    <location>
        <begin position="101"/>
        <end position="120"/>
    </location>
</feature>
<evidence type="ECO:0000256" key="4">
    <source>
        <dbReference type="ARBA" id="ARBA00023136"/>
    </source>
</evidence>
<protein>
    <recommendedName>
        <fullName evidence="8">Rhomboid family intramembrane serine protease</fullName>
    </recommendedName>
</protein>
<keyword evidence="3 5" id="KW-1133">Transmembrane helix</keyword>
<comment type="subcellular location">
    <subcellularLocation>
        <location evidence="1">Membrane</location>
        <topology evidence="1">Multi-pass membrane protein</topology>
    </subcellularLocation>
</comment>
<dbReference type="InterPro" id="IPR035952">
    <property type="entry name" value="Rhomboid-like_sf"/>
</dbReference>
<dbReference type="RefSeq" id="WP_262426831.1">
    <property type="nucleotide sequence ID" value="NZ_JACRTJ010000005.1"/>
</dbReference>
<dbReference type="SUPFAM" id="SSF144091">
    <property type="entry name" value="Rhomboid-like"/>
    <property type="match status" value="1"/>
</dbReference>
<evidence type="ECO:0000313" key="6">
    <source>
        <dbReference type="EMBL" id="MBC8598079.1"/>
    </source>
</evidence>
<accession>A0ABR7NPS5</accession>
<evidence type="ECO:0000256" key="2">
    <source>
        <dbReference type="ARBA" id="ARBA00022692"/>
    </source>
</evidence>
<dbReference type="Gene3D" id="1.20.1540.10">
    <property type="entry name" value="Rhomboid-like"/>
    <property type="match status" value="1"/>
</dbReference>
<evidence type="ECO:0000256" key="1">
    <source>
        <dbReference type="ARBA" id="ARBA00004141"/>
    </source>
</evidence>
<dbReference type="EMBL" id="JACRTJ010000005">
    <property type="protein sequence ID" value="MBC8598079.1"/>
    <property type="molecule type" value="Genomic_DNA"/>
</dbReference>
<feature type="transmembrane region" description="Helical" evidence="5">
    <location>
        <begin position="132"/>
        <end position="157"/>
    </location>
</feature>
<comment type="caution">
    <text evidence="6">The sequence shown here is derived from an EMBL/GenBank/DDBJ whole genome shotgun (WGS) entry which is preliminary data.</text>
</comment>
<sequence length="284" mass="33155">MNQWLNKMERKLGRYAVPNLMNYVVILYAVGALVCWRAPELYFEYLMLDARAILHGQIWRIVTFLMWPLSGDLFLNVLVIYCYYNLGRTLEAVWGSFRFNVYFFMGIIGHVLAAILIYALTGRIYPLTAEYLNFSLFFAYAATFPDAQFLLFFVIPIKAKWLALFDGAYFLYGMIFGGMASRIAIVMSLLNFILYFVMSRSGRYNPKEIKRKQQFRSQVTQTVREAKQNGRHRCAVCGRTDLDDPELVFRFCSKCEGDYEYCQDHLYTHKHVTKGGMDPRQKTS</sequence>
<evidence type="ECO:0000256" key="5">
    <source>
        <dbReference type="SAM" id="Phobius"/>
    </source>
</evidence>